<comment type="caution">
    <text evidence="2">The sequence shown here is derived from an EMBL/GenBank/DDBJ whole genome shotgun (WGS) entry which is preliminary data.</text>
</comment>
<dbReference type="AlphaFoldDB" id="A0A448WNV4"/>
<proteinExistence type="predicted"/>
<dbReference type="Proteomes" id="UP000784294">
    <property type="component" value="Unassembled WGS sequence"/>
</dbReference>
<dbReference type="EMBL" id="CAAALY010028467">
    <property type="protein sequence ID" value="VEL16440.1"/>
    <property type="molecule type" value="Genomic_DNA"/>
</dbReference>
<evidence type="ECO:0000313" key="3">
    <source>
        <dbReference type="Proteomes" id="UP000784294"/>
    </source>
</evidence>
<keyword evidence="3" id="KW-1185">Reference proteome</keyword>
<dbReference type="OrthoDB" id="289038at2759"/>
<evidence type="ECO:0000256" key="1">
    <source>
        <dbReference type="SAM" id="MobiDB-lite"/>
    </source>
</evidence>
<accession>A0A448WNV4</accession>
<protein>
    <submittedName>
        <fullName evidence="2">Uncharacterized protein</fullName>
    </submittedName>
</protein>
<reference evidence="2" key="1">
    <citation type="submission" date="2018-11" db="EMBL/GenBank/DDBJ databases">
        <authorList>
            <consortium name="Pathogen Informatics"/>
        </authorList>
    </citation>
    <scope>NUCLEOTIDE SEQUENCE</scope>
</reference>
<name>A0A448WNV4_9PLAT</name>
<gene>
    <name evidence="2" type="ORF">PXEA_LOCUS9880</name>
</gene>
<feature type="compositionally biased region" description="Basic residues" evidence="1">
    <location>
        <begin position="30"/>
        <end position="42"/>
    </location>
</feature>
<evidence type="ECO:0000313" key="2">
    <source>
        <dbReference type="EMBL" id="VEL16440.1"/>
    </source>
</evidence>
<sequence>MRLRDSDTCCATCHTQEGTVAFTTPQWQKPLRRHPHSHHYQRHTNSSQHRPHHRYLQQQQQLVNAFLLMFGTRPWLGIEHRLPPKRPRFAFTEKAIKILN</sequence>
<feature type="region of interest" description="Disordered" evidence="1">
    <location>
        <begin position="30"/>
        <end position="54"/>
    </location>
</feature>
<organism evidence="2 3">
    <name type="scientific">Protopolystoma xenopodis</name>
    <dbReference type="NCBI Taxonomy" id="117903"/>
    <lineage>
        <taxon>Eukaryota</taxon>
        <taxon>Metazoa</taxon>
        <taxon>Spiralia</taxon>
        <taxon>Lophotrochozoa</taxon>
        <taxon>Platyhelminthes</taxon>
        <taxon>Monogenea</taxon>
        <taxon>Polyopisthocotylea</taxon>
        <taxon>Polystomatidea</taxon>
        <taxon>Polystomatidae</taxon>
        <taxon>Protopolystoma</taxon>
    </lineage>
</organism>